<dbReference type="Gene3D" id="3.40.50.1820">
    <property type="entry name" value="alpha/beta hydrolase"/>
    <property type="match status" value="1"/>
</dbReference>
<reference evidence="1" key="1">
    <citation type="submission" date="2021-02" db="EMBL/GenBank/DDBJ databases">
        <authorList>
            <person name="Nowell W R."/>
        </authorList>
    </citation>
    <scope>NUCLEOTIDE SEQUENCE</scope>
</reference>
<dbReference type="EMBL" id="CAJOAZ010030625">
    <property type="protein sequence ID" value="CAF4434354.1"/>
    <property type="molecule type" value="Genomic_DNA"/>
</dbReference>
<protein>
    <submittedName>
        <fullName evidence="1">Uncharacterized protein</fullName>
    </submittedName>
</protein>
<dbReference type="Proteomes" id="UP000663844">
    <property type="component" value="Unassembled WGS sequence"/>
</dbReference>
<evidence type="ECO:0000313" key="1">
    <source>
        <dbReference type="EMBL" id="CAF4434354.1"/>
    </source>
</evidence>
<feature type="non-terminal residue" evidence="1">
    <location>
        <position position="1"/>
    </location>
</feature>
<accession>A0A820RB17</accession>
<gene>
    <name evidence="1" type="ORF">OXD698_LOCUS53429</name>
</gene>
<dbReference type="InterPro" id="IPR029058">
    <property type="entry name" value="AB_hydrolase_fold"/>
</dbReference>
<organism evidence="1 2">
    <name type="scientific">Adineta steineri</name>
    <dbReference type="NCBI Taxonomy" id="433720"/>
    <lineage>
        <taxon>Eukaryota</taxon>
        <taxon>Metazoa</taxon>
        <taxon>Spiralia</taxon>
        <taxon>Gnathifera</taxon>
        <taxon>Rotifera</taxon>
        <taxon>Eurotatoria</taxon>
        <taxon>Bdelloidea</taxon>
        <taxon>Adinetida</taxon>
        <taxon>Adinetidae</taxon>
        <taxon>Adineta</taxon>
    </lineage>
</organism>
<evidence type="ECO:0000313" key="2">
    <source>
        <dbReference type="Proteomes" id="UP000663844"/>
    </source>
</evidence>
<name>A0A820RB17_9BILA</name>
<dbReference type="AlphaFoldDB" id="A0A820RB17"/>
<comment type="caution">
    <text evidence="1">The sequence shown here is derived from an EMBL/GenBank/DDBJ whole genome shotgun (WGS) entry which is preliminary data.</text>
</comment>
<proteinExistence type="predicted"/>
<sequence length="63" mass="7373">MIASSVARTVKNVDFQILIYATLDVIRETPSYNEFTHQMYNATPELMDWFTKHAFETSQDLKD</sequence>